<organism evidence="1">
    <name type="scientific">Pseudomonas peradeniyensis</name>
    <dbReference type="NCBI Taxonomy" id="2745488"/>
    <lineage>
        <taxon>Bacteria</taxon>
        <taxon>Pseudomonadati</taxon>
        <taxon>Pseudomonadota</taxon>
        <taxon>Gammaproteobacteria</taxon>
        <taxon>Pseudomonadales</taxon>
        <taxon>Pseudomonadaceae</taxon>
        <taxon>Pseudomonas</taxon>
    </lineage>
</organism>
<dbReference type="InterPro" id="IPR016630">
    <property type="entry name" value="UCP015278"/>
</dbReference>
<reference evidence="1" key="1">
    <citation type="journal article" date="2020" name="Microorganisms">
        <title>Reliable Identification of Environmental Pseudomonas Isolates Using the rpoD Gene.</title>
        <authorList>
            <consortium name="The Broad Institute Genome Sequencing Platform"/>
            <person name="Girard L."/>
            <person name="Lood C."/>
            <person name="Rokni-Zadeh H."/>
            <person name="van Noort V."/>
            <person name="Lavigne R."/>
            <person name="De Mot R."/>
        </authorList>
    </citation>
    <scope>NUCLEOTIDE SEQUENCE</scope>
    <source>
        <strain evidence="1">BW13M1</strain>
    </source>
</reference>
<name>A0A923K0W0_9PSED</name>
<dbReference type="AlphaFoldDB" id="A0A923K0W0"/>
<dbReference type="EMBL" id="JABWRJ010000009">
    <property type="protein sequence ID" value="MBC3446031.1"/>
    <property type="molecule type" value="Genomic_DNA"/>
</dbReference>
<sequence>MIEIVYERISKRELADWGVVFQGVCGVPSVLGCLPAFYVEKFADAELERMTVDSPAYDFIVGLACDSELLAPELSEQLEKICMLQKPDMQRSRKIWRAVALETLLLDIDADSVYGLIKLSEFWSSWGWPADAPLSMTSGLGALTADEYHSSLNYKSVVNEHKWWVKDQLSGFHEN</sequence>
<dbReference type="Pfam" id="PF10004">
    <property type="entry name" value="DUF2247"/>
    <property type="match status" value="1"/>
</dbReference>
<proteinExistence type="predicted"/>
<evidence type="ECO:0000313" key="1">
    <source>
        <dbReference type="EMBL" id="MBC3446031.1"/>
    </source>
</evidence>
<reference evidence="1" key="2">
    <citation type="submission" date="2020-07" db="EMBL/GenBank/DDBJ databases">
        <authorList>
            <person name="Lood C."/>
            <person name="Girard L."/>
        </authorList>
    </citation>
    <scope>NUCLEOTIDE SEQUENCE</scope>
    <source>
        <strain evidence="1">BW13M1</strain>
    </source>
</reference>
<gene>
    <name evidence="1" type="ORF">HU751_09625</name>
</gene>
<dbReference type="RefSeq" id="WP_186732929.1">
    <property type="nucleotide sequence ID" value="NZ_JABWRJ020000005.1"/>
</dbReference>
<comment type="caution">
    <text evidence="1">The sequence shown here is derived from an EMBL/GenBank/DDBJ whole genome shotgun (WGS) entry which is preliminary data.</text>
</comment>
<protein>
    <submittedName>
        <fullName evidence="1">DUF2247 family protein</fullName>
    </submittedName>
</protein>
<accession>A0A923K0W0</accession>